<evidence type="ECO:0000313" key="2">
    <source>
        <dbReference type="EMBL" id="RKL68730.1"/>
    </source>
</evidence>
<gene>
    <name evidence="2" type="ORF">CR203_01385</name>
</gene>
<feature type="transmembrane region" description="Helical" evidence="1">
    <location>
        <begin position="12"/>
        <end position="32"/>
    </location>
</feature>
<proteinExistence type="predicted"/>
<evidence type="ECO:0000313" key="3">
    <source>
        <dbReference type="Proteomes" id="UP000281498"/>
    </source>
</evidence>
<dbReference type="AlphaFoldDB" id="A0A3A9KDA4"/>
<organism evidence="2 3">
    <name type="scientific">Salipaludibacillus neizhouensis</name>
    <dbReference type="NCBI Taxonomy" id="885475"/>
    <lineage>
        <taxon>Bacteria</taxon>
        <taxon>Bacillati</taxon>
        <taxon>Bacillota</taxon>
        <taxon>Bacilli</taxon>
        <taxon>Bacillales</taxon>
        <taxon>Bacillaceae</taxon>
    </lineage>
</organism>
<dbReference type="EMBL" id="PDOE01000001">
    <property type="protein sequence ID" value="RKL68730.1"/>
    <property type="molecule type" value="Genomic_DNA"/>
</dbReference>
<accession>A0A3A9KDA4</accession>
<keyword evidence="1" id="KW-0472">Membrane</keyword>
<dbReference type="RefSeq" id="WP_110936630.1">
    <property type="nucleotide sequence ID" value="NZ_KZ614146.1"/>
</dbReference>
<keyword evidence="1" id="KW-1133">Transmembrane helix</keyword>
<protein>
    <submittedName>
        <fullName evidence="2">Uncharacterized protein</fullName>
    </submittedName>
</protein>
<name>A0A3A9KDA4_9BACI</name>
<evidence type="ECO:0000256" key="1">
    <source>
        <dbReference type="SAM" id="Phobius"/>
    </source>
</evidence>
<dbReference type="OrthoDB" id="2959394at2"/>
<comment type="caution">
    <text evidence="2">The sequence shown here is derived from an EMBL/GenBank/DDBJ whole genome shotgun (WGS) entry which is preliminary data.</text>
</comment>
<reference evidence="2 3" key="1">
    <citation type="submission" date="2017-10" db="EMBL/GenBank/DDBJ databases">
        <title>Bacillus sp. nov., a halophilic bacterium isolated from a Keqin Lake.</title>
        <authorList>
            <person name="Wang H."/>
        </authorList>
    </citation>
    <scope>NUCLEOTIDE SEQUENCE [LARGE SCALE GENOMIC DNA]</scope>
    <source>
        <strain evidence="2 3">KCTC 13187</strain>
    </source>
</reference>
<keyword evidence="3" id="KW-1185">Reference proteome</keyword>
<sequence length="300" mass="34887">MIKKINKHFYKIVFISFGIALLLISLPAFSSWTQNKEAFIFFPEDETVFFKHAKSSIELLNKKDDDEYVLNIAFASETNKPAFLRKDMSLLFENGTFVHAMKQSLKDQLFIEEVGTYDGEDSGRFDSITFHHAETHYSNEQINSKYTWSSDRLYVEDSPFSLLHSFHEPADKNDEKDKEILDSILTQQLTYELEGLLEEFQINGDYYHAFTLLDLPQYKEVALPGLTEKETYASLGRIWENLYRYYVLGINTFTEETYSPLGNSIPHILLHKDGTHLLLLYETNDGTKQQLLQLIQKLDS</sequence>
<keyword evidence="1" id="KW-0812">Transmembrane</keyword>
<dbReference type="Proteomes" id="UP000281498">
    <property type="component" value="Unassembled WGS sequence"/>
</dbReference>